<feature type="repeat" description="WD" evidence="11">
    <location>
        <begin position="983"/>
        <end position="1015"/>
    </location>
</feature>
<evidence type="ECO:0000256" key="10">
    <source>
        <dbReference type="ARBA" id="ARBA00037864"/>
    </source>
</evidence>
<dbReference type="SUPFAM" id="SSF48371">
    <property type="entry name" value="ARM repeat"/>
    <property type="match status" value="1"/>
</dbReference>
<comment type="subcellular location">
    <subcellularLocation>
        <location evidence="1">Endosome membrane</location>
        <topology evidence="1">Lipid-anchor</topology>
    </subcellularLocation>
    <subcellularLocation>
        <location evidence="10">Golgi apparatus</location>
        <location evidence="10">trans-Golgi network membrane</location>
        <topology evidence="10">Lipid-anchor</topology>
    </subcellularLocation>
</comment>
<organism evidence="13 14">
    <name type="scientific">Ogataea philodendri</name>
    <dbReference type="NCBI Taxonomy" id="1378263"/>
    <lineage>
        <taxon>Eukaryota</taxon>
        <taxon>Fungi</taxon>
        <taxon>Dikarya</taxon>
        <taxon>Ascomycota</taxon>
        <taxon>Saccharomycotina</taxon>
        <taxon>Pichiomycetes</taxon>
        <taxon>Pichiales</taxon>
        <taxon>Pichiaceae</taxon>
        <taxon>Ogataea</taxon>
    </lineage>
</organism>
<evidence type="ECO:0000256" key="2">
    <source>
        <dbReference type="ARBA" id="ARBA00012513"/>
    </source>
</evidence>
<dbReference type="Proteomes" id="UP000769157">
    <property type="component" value="Unassembled WGS sequence"/>
</dbReference>
<dbReference type="Pfam" id="PF22956">
    <property type="entry name" value="VPS15-like_hel"/>
    <property type="match status" value="1"/>
</dbReference>
<name>A0A9P8PB02_9ASCO</name>
<dbReference type="InterPro" id="IPR015943">
    <property type="entry name" value="WD40/YVTN_repeat-like_dom_sf"/>
</dbReference>
<dbReference type="GO" id="GO:0045324">
    <property type="term" value="P:late endosome to vacuole transport"/>
    <property type="evidence" value="ECO:0007669"/>
    <property type="project" value="InterPro"/>
</dbReference>
<dbReference type="GeneID" id="70233981"/>
<dbReference type="Gene3D" id="1.10.510.10">
    <property type="entry name" value="Transferase(Phosphotransferase) domain 1"/>
    <property type="match status" value="1"/>
</dbReference>
<dbReference type="GO" id="GO:0034271">
    <property type="term" value="C:phosphatidylinositol 3-kinase complex, class III, type I"/>
    <property type="evidence" value="ECO:0007669"/>
    <property type="project" value="TreeGrafter"/>
</dbReference>
<evidence type="ECO:0000259" key="12">
    <source>
        <dbReference type="PROSITE" id="PS50011"/>
    </source>
</evidence>
<evidence type="ECO:0000256" key="1">
    <source>
        <dbReference type="ARBA" id="ARBA00004455"/>
    </source>
</evidence>
<dbReference type="GO" id="GO:0016236">
    <property type="term" value="P:macroautophagy"/>
    <property type="evidence" value="ECO:0007669"/>
    <property type="project" value="InterPro"/>
</dbReference>
<dbReference type="EC" id="2.7.11.1" evidence="2"/>
<dbReference type="SUPFAM" id="SSF50978">
    <property type="entry name" value="WD40 repeat-like"/>
    <property type="match status" value="1"/>
</dbReference>
<dbReference type="SMART" id="SM00220">
    <property type="entry name" value="S_TKc"/>
    <property type="match status" value="1"/>
</dbReference>
<keyword evidence="3" id="KW-0723">Serine/threonine-protein kinase</keyword>
<reference evidence="13" key="2">
    <citation type="submission" date="2021-01" db="EMBL/GenBank/DDBJ databases">
        <authorList>
            <person name="Schikora-Tamarit M.A."/>
        </authorList>
    </citation>
    <scope>NUCLEOTIDE SEQUENCE</scope>
    <source>
        <strain evidence="13">CBS6075</strain>
    </source>
</reference>
<keyword evidence="8" id="KW-0418">Kinase</keyword>
<dbReference type="GO" id="GO:0005794">
    <property type="term" value="C:Golgi apparatus"/>
    <property type="evidence" value="ECO:0007669"/>
    <property type="project" value="UniProtKB-SubCell"/>
</dbReference>
<dbReference type="SMART" id="SM00320">
    <property type="entry name" value="WD40"/>
    <property type="match status" value="6"/>
</dbReference>
<dbReference type="InterPro" id="IPR011989">
    <property type="entry name" value="ARM-like"/>
</dbReference>
<dbReference type="OrthoDB" id="242910at2759"/>
<feature type="domain" description="Protein kinase" evidence="12">
    <location>
        <begin position="27"/>
        <end position="307"/>
    </location>
</feature>
<evidence type="ECO:0000256" key="3">
    <source>
        <dbReference type="ARBA" id="ARBA00022527"/>
    </source>
</evidence>
<evidence type="ECO:0000256" key="6">
    <source>
        <dbReference type="ARBA" id="ARBA00022737"/>
    </source>
</evidence>
<evidence type="ECO:0000313" key="14">
    <source>
        <dbReference type="Proteomes" id="UP000769157"/>
    </source>
</evidence>
<keyword evidence="4 11" id="KW-0853">WD repeat</keyword>
<dbReference type="PROSITE" id="PS50011">
    <property type="entry name" value="PROTEIN_KINASE_DOM"/>
    <property type="match status" value="1"/>
</dbReference>
<accession>A0A9P8PB02</accession>
<dbReference type="InterPro" id="IPR011009">
    <property type="entry name" value="Kinase-like_dom_sf"/>
</dbReference>
<dbReference type="InterPro" id="IPR055231">
    <property type="entry name" value="2AA_helical"/>
</dbReference>
<dbReference type="InterPro" id="IPR045162">
    <property type="entry name" value="Vps15-like"/>
</dbReference>
<dbReference type="GO" id="GO:0004674">
    <property type="term" value="F:protein serine/threonine kinase activity"/>
    <property type="evidence" value="ECO:0007669"/>
    <property type="project" value="UniProtKB-KW"/>
</dbReference>
<dbReference type="PROSITE" id="PS50294">
    <property type="entry name" value="WD_REPEATS_REGION"/>
    <property type="match status" value="1"/>
</dbReference>
<dbReference type="InterPro" id="IPR001680">
    <property type="entry name" value="WD40_rpt"/>
</dbReference>
<dbReference type="GO" id="GO:0006623">
    <property type="term" value="P:protein targeting to vacuole"/>
    <property type="evidence" value="ECO:0007669"/>
    <property type="project" value="TreeGrafter"/>
</dbReference>
<dbReference type="Pfam" id="PF00400">
    <property type="entry name" value="WD40"/>
    <property type="match status" value="1"/>
</dbReference>
<protein>
    <recommendedName>
        <fullName evidence="2">non-specific serine/threonine protein kinase</fullName>
        <ecNumber evidence="2">2.7.11.1</ecNumber>
    </recommendedName>
</protein>
<dbReference type="PANTHER" id="PTHR17583:SF0">
    <property type="entry name" value="PHOSPHOINOSITIDE 3-KINASE REGULATORY SUBUNIT 4"/>
    <property type="match status" value="1"/>
</dbReference>
<dbReference type="InterPro" id="IPR008271">
    <property type="entry name" value="Ser/Thr_kinase_AS"/>
</dbReference>
<dbReference type="InterPro" id="IPR036322">
    <property type="entry name" value="WD40_repeat_dom_sf"/>
</dbReference>
<dbReference type="GO" id="GO:0005524">
    <property type="term" value="F:ATP binding"/>
    <property type="evidence" value="ECO:0007669"/>
    <property type="project" value="UniProtKB-KW"/>
</dbReference>
<keyword evidence="9" id="KW-0067">ATP-binding</keyword>
<dbReference type="InterPro" id="IPR016024">
    <property type="entry name" value="ARM-type_fold"/>
</dbReference>
<dbReference type="GO" id="GO:0010008">
    <property type="term" value="C:endosome membrane"/>
    <property type="evidence" value="ECO:0007669"/>
    <property type="project" value="UniProtKB-SubCell"/>
</dbReference>
<comment type="caution">
    <text evidence="13">The sequence shown here is derived from an EMBL/GenBank/DDBJ whole genome shotgun (WGS) entry which is preliminary data.</text>
</comment>
<dbReference type="Gene3D" id="1.25.10.10">
    <property type="entry name" value="Leucine-rich Repeat Variant"/>
    <property type="match status" value="2"/>
</dbReference>
<evidence type="ECO:0000256" key="7">
    <source>
        <dbReference type="ARBA" id="ARBA00022741"/>
    </source>
</evidence>
<reference evidence="13" key="1">
    <citation type="journal article" date="2021" name="Open Biol.">
        <title>Shared evolutionary footprints suggest mitochondrial oxidative damage underlies multiple complex I losses in fungi.</title>
        <authorList>
            <person name="Schikora-Tamarit M.A."/>
            <person name="Marcet-Houben M."/>
            <person name="Nosek J."/>
            <person name="Gabaldon T."/>
        </authorList>
    </citation>
    <scope>NUCLEOTIDE SEQUENCE</scope>
    <source>
        <strain evidence="13">CBS6075</strain>
    </source>
</reference>
<dbReference type="PANTHER" id="PTHR17583">
    <property type="entry name" value="PHOSPHOINOSITIDE 3-KINASE REGULATORY SUBUNIT 4"/>
    <property type="match status" value="1"/>
</dbReference>
<evidence type="ECO:0000256" key="11">
    <source>
        <dbReference type="PROSITE-ProRule" id="PRU00221"/>
    </source>
</evidence>
<sequence>MGAQLSLLSPTAQTIAISAYIDNLSDVQYSKPLSSARFLKTIKCLDKHGAVVVKLLIKPTTELDLSLWVKELEDMRVKLLDLPNVLPFESIIDSQRAGYLIRPHIRYNLYDRISIRPFLEPIERKWIVYQILVALSKIHQQNVYHGDLKTENVLMTSWNWCVISDFAVFKPVYLPENNPSQFSFYFDTSQRHICYVAPERFLANDQEVEDHPDAQLTWQMDIFSLGCAIAEIYLEGLPIFTLPQLFKYKKGEYQPNLDAIEDINVRRLIQSMIALDPAQRLCAQDCLTQFRRSVFPDHFYTFLHPYVRKLSEKPTASDPFLDCDSRISRIYNDFDKIALYLGFKHQFDNETTESSDTLIPVHLQLPGMIDHTPRSTHEVFKTPNDCASLILLDIILHSVRNSTHSSFRMQACDLILAFAEQLHDEAKLDRCLPYLVYMLDDPSEDVQSAALRSLTQLLVMVDVITPVNVYIFPEYILPKLQQVLKRTYTESDIPGYGRHVRSVFAGCLPYLAQTARKFYDMSSLFRTQLQHASGDEFVIENDDQLESAFRNVVAEFESLVVQILTDQDSFVRISLLKNILPLAAFFGKDRTNDVILSHLITYLNDKNPNIRLEFISSIVSVSVFVGIVSLEQYILPLLVQSLTDSDELVVIGVLKTFTELCGLGLVRKIHYWDLIRLTIRLILHPNETIRQSVLDLVVAIGSSLSLVDLYCMLYPIIRPFFQDELTEFTWESLYISAHKPISPAVYTLAQNWSLKQDSSLFWQRVEASHRRGDLFNTSEIAFMRKNASQNTMHRFHGVDDMTVVSNSEVPLSQQDMQQVEKLKSVGMADSEIWKVATLRSYIFKIARSNSRKTRDTDVSKPNVLPRTVFFDVSYKSEVVRAPQTDSAPKRASVFLYGAVRPDTLSNGSKATEEPPSSRDSVQKITTKIKHSYTGTNPYIWKFLNGMTFEPTLDDYIEFGSKTDVYEVSETSEMEPNGVLISRLVEHKAAISGLEVSSDQRFFVTADRSGELKLWDSARLETNVTGSSSLSLNLESSIVCTAFMKDRNCIATATKDGYVKVFRIDFTPAHKKQASTRISLIRHYKLEPADSYALQLCFCSLSDKPLLVCTTPTAKIIGLDVRTMTVVFSLQNNLSHGIPTSLAVDETQGWAVVGTSKGILDLWDLGFGISLKSTKFRGSSFPINRVQVLPDEFVHNGKKSRYIAVVGGSGDEDVTIWDVARLQPRQVLCCSSATSTLETYVVTELSNESDAINDELMQLELSEDVIVADGSCSALRAVGTLAVSASASGKLVVWDLADPERSRVVGSKTASFVATQINSNLLFVSERYTDGSRSSPLADHRDRVLHVGLLRRPYQMVISTDRTGVINVYR</sequence>
<dbReference type="CDD" id="cd13980">
    <property type="entry name" value="STKc_Vps15"/>
    <property type="match status" value="1"/>
</dbReference>
<dbReference type="FunFam" id="1.10.510.10:FF:000497">
    <property type="entry name" value="Phosphoinositide 3-kinase regulatory subunit"/>
    <property type="match status" value="1"/>
</dbReference>
<dbReference type="PROSITE" id="PS00108">
    <property type="entry name" value="PROTEIN_KINASE_ST"/>
    <property type="match status" value="1"/>
</dbReference>
<evidence type="ECO:0000256" key="8">
    <source>
        <dbReference type="ARBA" id="ARBA00022777"/>
    </source>
</evidence>
<dbReference type="EMBL" id="JAEUBE010000158">
    <property type="protein sequence ID" value="KAH3668260.1"/>
    <property type="molecule type" value="Genomic_DNA"/>
</dbReference>
<dbReference type="Pfam" id="PF00069">
    <property type="entry name" value="Pkinase"/>
    <property type="match status" value="1"/>
</dbReference>
<dbReference type="RefSeq" id="XP_046062674.1">
    <property type="nucleotide sequence ID" value="XM_046202839.1"/>
</dbReference>
<evidence type="ECO:0000256" key="5">
    <source>
        <dbReference type="ARBA" id="ARBA00022679"/>
    </source>
</evidence>
<keyword evidence="7" id="KW-0547">Nucleotide-binding</keyword>
<dbReference type="GO" id="GO:0005770">
    <property type="term" value="C:late endosome"/>
    <property type="evidence" value="ECO:0007669"/>
    <property type="project" value="TreeGrafter"/>
</dbReference>
<dbReference type="Gene3D" id="2.130.10.10">
    <property type="entry name" value="YVTN repeat-like/Quinoprotein amine dehydrogenase"/>
    <property type="match status" value="2"/>
</dbReference>
<dbReference type="GO" id="GO:0071561">
    <property type="term" value="C:nucleus-vacuole junction"/>
    <property type="evidence" value="ECO:0007669"/>
    <property type="project" value="TreeGrafter"/>
</dbReference>
<proteinExistence type="predicted"/>
<dbReference type="PROSITE" id="PS50082">
    <property type="entry name" value="WD_REPEATS_2"/>
    <property type="match status" value="1"/>
</dbReference>
<evidence type="ECO:0000256" key="9">
    <source>
        <dbReference type="ARBA" id="ARBA00022840"/>
    </source>
</evidence>
<evidence type="ECO:0000256" key="4">
    <source>
        <dbReference type="ARBA" id="ARBA00022574"/>
    </source>
</evidence>
<dbReference type="InterPro" id="IPR000719">
    <property type="entry name" value="Prot_kinase_dom"/>
</dbReference>
<gene>
    <name evidence="13" type="ORF">OGAPHI_002014</name>
</gene>
<keyword evidence="14" id="KW-1185">Reference proteome</keyword>
<evidence type="ECO:0000313" key="13">
    <source>
        <dbReference type="EMBL" id="KAH3668260.1"/>
    </source>
</evidence>
<keyword evidence="5" id="KW-0808">Transferase</keyword>
<keyword evidence="6" id="KW-0677">Repeat</keyword>
<dbReference type="SUPFAM" id="SSF56112">
    <property type="entry name" value="Protein kinase-like (PK-like)"/>
    <property type="match status" value="1"/>
</dbReference>
<dbReference type="GO" id="GO:0034272">
    <property type="term" value="C:phosphatidylinositol 3-kinase complex, class III, type II"/>
    <property type="evidence" value="ECO:0007669"/>
    <property type="project" value="TreeGrafter"/>
</dbReference>